<organism evidence="1 2">
    <name type="scientific">Pelosinus propionicus DSM 13327</name>
    <dbReference type="NCBI Taxonomy" id="1123291"/>
    <lineage>
        <taxon>Bacteria</taxon>
        <taxon>Bacillati</taxon>
        <taxon>Bacillota</taxon>
        <taxon>Negativicutes</taxon>
        <taxon>Selenomonadales</taxon>
        <taxon>Sporomusaceae</taxon>
        <taxon>Pelosinus</taxon>
    </lineage>
</organism>
<dbReference type="Proteomes" id="UP000199520">
    <property type="component" value="Unassembled WGS sequence"/>
</dbReference>
<proteinExistence type="predicted"/>
<evidence type="ECO:0000313" key="1">
    <source>
        <dbReference type="EMBL" id="SFL50365.1"/>
    </source>
</evidence>
<reference evidence="2" key="1">
    <citation type="submission" date="2016-10" db="EMBL/GenBank/DDBJ databases">
        <authorList>
            <person name="Varghese N."/>
            <person name="Submissions S."/>
        </authorList>
    </citation>
    <scope>NUCLEOTIDE SEQUENCE [LARGE SCALE GENOMIC DNA]</scope>
    <source>
        <strain evidence="2">DSM 13327</strain>
    </source>
</reference>
<keyword evidence="2" id="KW-1185">Reference proteome</keyword>
<dbReference type="EMBL" id="FOTS01000007">
    <property type="protein sequence ID" value="SFL50365.1"/>
    <property type="molecule type" value="Genomic_DNA"/>
</dbReference>
<evidence type="ECO:0000313" key="2">
    <source>
        <dbReference type="Proteomes" id="UP000199520"/>
    </source>
</evidence>
<dbReference type="OrthoDB" id="9787563at2"/>
<accession>A0A1I4I7V3</accession>
<sequence length="175" mass="19940">MSYLTGLALGISAGKQVGKLYRSKGFQLVHKSRGRRRYYHEELVHNAEFAEKLEQQLAGASILHCFAINQVTGTLLLEYTCQDEQMDRIISYLDDIAQRPSPTSSYGKIGSDIRRGFSSMNKKIKKNTGLTFDLRTLVSLWLMAWGVNKMWTLGQRPSGPQMLWWSYSLLKGRDS</sequence>
<dbReference type="RefSeq" id="WP_090933518.1">
    <property type="nucleotide sequence ID" value="NZ_FOTS01000007.1"/>
</dbReference>
<dbReference type="AlphaFoldDB" id="A0A1I4I7V3"/>
<dbReference type="STRING" id="1123291.SAMN04490355_100710"/>
<gene>
    <name evidence="1" type="ORF">SAMN04490355_100710</name>
</gene>
<protein>
    <submittedName>
        <fullName evidence="1">Uncharacterized protein</fullName>
    </submittedName>
</protein>
<dbReference type="Pfam" id="PF19991">
    <property type="entry name" value="HMA_2"/>
    <property type="match status" value="1"/>
</dbReference>
<name>A0A1I4I7V3_9FIRM</name>